<dbReference type="InterPro" id="IPR036259">
    <property type="entry name" value="MFS_trans_sf"/>
</dbReference>
<dbReference type="GO" id="GO:0005886">
    <property type="term" value="C:plasma membrane"/>
    <property type="evidence" value="ECO:0007669"/>
    <property type="project" value="UniProtKB-SubCell"/>
</dbReference>
<feature type="transmembrane region" description="Helical" evidence="7">
    <location>
        <begin position="378"/>
        <end position="400"/>
    </location>
</feature>
<evidence type="ECO:0000256" key="6">
    <source>
        <dbReference type="ARBA" id="ARBA00023136"/>
    </source>
</evidence>
<comment type="caution">
    <text evidence="8">The sequence shown here is derived from an EMBL/GenBank/DDBJ whole genome shotgun (WGS) entry which is preliminary data.</text>
</comment>
<evidence type="ECO:0000256" key="2">
    <source>
        <dbReference type="ARBA" id="ARBA00022448"/>
    </source>
</evidence>
<evidence type="ECO:0000256" key="7">
    <source>
        <dbReference type="SAM" id="Phobius"/>
    </source>
</evidence>
<reference evidence="8" key="1">
    <citation type="submission" date="2022-12" db="EMBL/GenBank/DDBJ databases">
        <title>Gycomyces niveus sp.nov., a novel actinomycete isolated from soil in Shouguang.</title>
        <authorList>
            <person name="Yang X."/>
        </authorList>
    </citation>
    <scope>NUCLEOTIDE SEQUENCE</scope>
    <source>
        <strain evidence="8">DSM 44724</strain>
    </source>
</reference>
<feature type="transmembrane region" description="Helical" evidence="7">
    <location>
        <begin position="179"/>
        <end position="196"/>
    </location>
</feature>
<gene>
    <name evidence="9" type="ORF">J2S69_000822</name>
    <name evidence="8" type="ORF">O2L01_09815</name>
</gene>
<evidence type="ECO:0000313" key="11">
    <source>
        <dbReference type="Proteomes" id="UP001183604"/>
    </source>
</evidence>
<protein>
    <submittedName>
        <fullName evidence="9">ENTS family enterobactin (Siderophore) exporter</fullName>
    </submittedName>
    <submittedName>
        <fullName evidence="8">MFS transporter</fullName>
    </submittedName>
</protein>
<feature type="transmembrane region" description="Helical" evidence="7">
    <location>
        <begin position="293"/>
        <end position="324"/>
    </location>
</feature>
<keyword evidence="3" id="KW-1003">Cell membrane</keyword>
<dbReference type="RefSeq" id="WP_270121739.1">
    <property type="nucleotide sequence ID" value="NZ_BAAAOM010000002.1"/>
</dbReference>
<feature type="transmembrane region" description="Helical" evidence="7">
    <location>
        <begin position="110"/>
        <end position="135"/>
    </location>
</feature>
<dbReference type="Proteomes" id="UP001183604">
    <property type="component" value="Unassembled WGS sequence"/>
</dbReference>
<evidence type="ECO:0000313" key="10">
    <source>
        <dbReference type="Proteomes" id="UP001145799"/>
    </source>
</evidence>
<dbReference type="Proteomes" id="UP001145799">
    <property type="component" value="Unassembled WGS sequence"/>
</dbReference>
<dbReference type="Pfam" id="PF05977">
    <property type="entry name" value="MFS_3"/>
    <property type="match status" value="1"/>
</dbReference>
<comment type="subcellular location">
    <subcellularLocation>
        <location evidence="1">Cell inner membrane</location>
        <topology evidence="1">Multi-pass membrane protein</topology>
    </subcellularLocation>
</comment>
<keyword evidence="2" id="KW-0813">Transport</keyword>
<dbReference type="InterPro" id="IPR010290">
    <property type="entry name" value="TM_effector"/>
</dbReference>
<organism evidence="8 10">
    <name type="scientific">Glycomyces lechevalierae</name>
    <dbReference type="NCBI Taxonomy" id="256034"/>
    <lineage>
        <taxon>Bacteria</taxon>
        <taxon>Bacillati</taxon>
        <taxon>Actinomycetota</taxon>
        <taxon>Actinomycetes</taxon>
        <taxon>Glycomycetales</taxon>
        <taxon>Glycomycetaceae</taxon>
        <taxon>Glycomyces</taxon>
    </lineage>
</organism>
<evidence type="ECO:0000313" key="9">
    <source>
        <dbReference type="EMBL" id="MDR7337103.1"/>
    </source>
</evidence>
<dbReference type="PANTHER" id="PTHR23513">
    <property type="entry name" value="INTEGRAL MEMBRANE EFFLUX PROTEIN-RELATED"/>
    <property type="match status" value="1"/>
</dbReference>
<dbReference type="EMBL" id="JAVDYD010000001">
    <property type="protein sequence ID" value="MDR7337103.1"/>
    <property type="molecule type" value="Genomic_DNA"/>
</dbReference>
<evidence type="ECO:0000256" key="1">
    <source>
        <dbReference type="ARBA" id="ARBA00004429"/>
    </source>
</evidence>
<reference evidence="9 11" key="2">
    <citation type="submission" date="2023-07" db="EMBL/GenBank/DDBJ databases">
        <title>Sequencing the genomes of 1000 actinobacteria strains.</title>
        <authorList>
            <person name="Klenk H.-P."/>
        </authorList>
    </citation>
    <scope>NUCLEOTIDE SEQUENCE [LARGE SCALE GENOMIC DNA]</scope>
    <source>
        <strain evidence="9 11">DSM 44724</strain>
    </source>
</reference>
<evidence type="ECO:0000256" key="4">
    <source>
        <dbReference type="ARBA" id="ARBA00022692"/>
    </source>
</evidence>
<evidence type="ECO:0000256" key="3">
    <source>
        <dbReference type="ARBA" id="ARBA00022475"/>
    </source>
</evidence>
<evidence type="ECO:0000313" key="8">
    <source>
        <dbReference type="EMBL" id="MDA1385280.1"/>
    </source>
</evidence>
<dbReference type="CDD" id="cd06173">
    <property type="entry name" value="MFS_MefA_like"/>
    <property type="match status" value="1"/>
</dbReference>
<keyword evidence="5 7" id="KW-1133">Transmembrane helix</keyword>
<keyword evidence="11" id="KW-1185">Reference proteome</keyword>
<name>A0A9X3PJN4_9ACTN</name>
<dbReference type="SUPFAM" id="SSF103473">
    <property type="entry name" value="MFS general substrate transporter"/>
    <property type="match status" value="1"/>
</dbReference>
<proteinExistence type="predicted"/>
<accession>A0A9X3PJN4</accession>
<dbReference type="EMBL" id="JAPZVQ010000004">
    <property type="protein sequence ID" value="MDA1385280.1"/>
    <property type="molecule type" value="Genomic_DNA"/>
</dbReference>
<feature type="transmembrane region" description="Helical" evidence="7">
    <location>
        <begin position="261"/>
        <end position="281"/>
    </location>
</feature>
<keyword evidence="6 7" id="KW-0472">Membrane</keyword>
<feature type="transmembrane region" description="Helical" evidence="7">
    <location>
        <begin position="147"/>
        <end position="173"/>
    </location>
</feature>
<feature type="transmembrane region" description="Helical" evidence="7">
    <location>
        <begin position="51"/>
        <end position="72"/>
    </location>
</feature>
<keyword evidence="4 7" id="KW-0812">Transmembrane</keyword>
<dbReference type="AlphaFoldDB" id="A0A9X3PJN4"/>
<evidence type="ECO:0000256" key="5">
    <source>
        <dbReference type="ARBA" id="ARBA00022989"/>
    </source>
</evidence>
<dbReference type="PANTHER" id="PTHR23513:SF9">
    <property type="entry name" value="ENTEROBACTIN EXPORTER ENTS"/>
    <property type="match status" value="1"/>
</dbReference>
<sequence>MSLRHHLVDTTPLRISRDFRWLYIGRTGLLVGAMLTETALIWQIYQLSGSNLAVGAAAASGGVGIVAGLLVGGVLADRFDRRRILVTVRVPGLLVALALLVNALQDEPLLWFLFAAVVADTFLAGLSIPASFAAVPSLVGQENVAGASALNGLTGQLTSVAGPALAGVVIAAGGTEWCYGLNVVGFVVFAVAMVFVGPMPPDHGGEDEEASSSYSLKDAFAFVRRNKIVAGVLLIDIMPMLFAYPKGLFPALATEQFEGGAVAFGLLSAAAGVGAFLAAAFSGRVTKTARPGLVVVVAASMWGAAMIGLALSPWLALGLVFLAISGASDLVSEVLRTGLLQNHTPDRLRGRVTSLWLAQATVSPALGNLQAGALAGPLGLGGAILAGGAACVAGVAVVGWRLPAFRRATMEAPRPEAPAVPSGAA</sequence>
<feature type="transmembrane region" description="Helical" evidence="7">
    <location>
        <begin position="21"/>
        <end position="45"/>
    </location>
</feature>
<dbReference type="Gene3D" id="1.20.1250.20">
    <property type="entry name" value="MFS general substrate transporter like domains"/>
    <property type="match status" value="1"/>
</dbReference>